<evidence type="ECO:0000313" key="2">
    <source>
        <dbReference type="Proteomes" id="UP000825701"/>
    </source>
</evidence>
<dbReference type="KEGG" id="cmet:K6K41_24595"/>
<dbReference type="RefSeq" id="WP_261402916.1">
    <property type="nucleotide sequence ID" value="NZ_CP081869.1"/>
</dbReference>
<organism evidence="1 2">
    <name type="scientific">Chenggangzhangella methanolivorans</name>
    <dbReference type="NCBI Taxonomy" id="1437009"/>
    <lineage>
        <taxon>Bacteria</taxon>
        <taxon>Pseudomonadati</taxon>
        <taxon>Pseudomonadota</taxon>
        <taxon>Alphaproteobacteria</taxon>
        <taxon>Hyphomicrobiales</taxon>
        <taxon>Methylopilaceae</taxon>
        <taxon>Chenggangzhangella</taxon>
    </lineage>
</organism>
<dbReference type="AlphaFoldDB" id="A0A9E6R9J1"/>
<reference evidence="1" key="1">
    <citation type="submission" date="2021-08" db="EMBL/GenBank/DDBJ databases">
        <authorList>
            <person name="Zhang H."/>
            <person name="Xu M."/>
            <person name="Yu Z."/>
            <person name="Yang L."/>
            <person name="Cai Y."/>
        </authorList>
    </citation>
    <scope>NUCLEOTIDE SEQUENCE</scope>
    <source>
        <strain evidence="1">CHL1</strain>
    </source>
</reference>
<dbReference type="EMBL" id="CP081869">
    <property type="protein sequence ID" value="QZN99804.1"/>
    <property type="molecule type" value="Genomic_DNA"/>
</dbReference>
<sequence length="55" mass="5535">MATGEAQELVRTLAWSSGGGATVIPAGALYADLVVEAFGTTPKTAVARIDLTKSA</sequence>
<keyword evidence="2" id="KW-1185">Reference proteome</keyword>
<dbReference type="Proteomes" id="UP000825701">
    <property type="component" value="Chromosome"/>
</dbReference>
<evidence type="ECO:0000313" key="1">
    <source>
        <dbReference type="EMBL" id="QZN99804.1"/>
    </source>
</evidence>
<accession>A0A9E6R9J1</accession>
<proteinExistence type="predicted"/>
<gene>
    <name evidence="1" type="ORF">K6K41_24595</name>
</gene>
<name>A0A9E6R9J1_9HYPH</name>
<protein>
    <submittedName>
        <fullName evidence="1">Uncharacterized protein</fullName>
    </submittedName>
</protein>